<dbReference type="AlphaFoldDB" id="A0A6J7F4G0"/>
<dbReference type="InterPro" id="IPR050297">
    <property type="entry name" value="LipidA_mod_glycosyltrf_83"/>
</dbReference>
<protein>
    <submittedName>
        <fullName evidence="10">Unannotated protein</fullName>
    </submittedName>
</protein>
<keyword evidence="6 8" id="KW-1133">Transmembrane helix</keyword>
<name>A0A6J7F4G0_9ZZZZ</name>
<keyword evidence="2" id="KW-1003">Cell membrane</keyword>
<evidence type="ECO:0000256" key="6">
    <source>
        <dbReference type="ARBA" id="ARBA00022989"/>
    </source>
</evidence>
<comment type="subcellular location">
    <subcellularLocation>
        <location evidence="1">Cell membrane</location>
        <topology evidence="1">Multi-pass membrane protein</topology>
    </subcellularLocation>
</comment>
<sequence>MLGAAIRLIRVNEPLVDYASTRQYYGALIAREYEQALGGSGAGLDPAVVSRAAPSPLELPINEAVTAIGWRLLGSEPMWAARALSILAWTLGGWMLFVLMRRLASPLAGVVAVGVWSLLPFAITASRSLQPDPLMVAAIVGAVLALVVYDDEPSRRHLIVAALAGAFALLAKLPAVFFIAPTFAALQWRRGGWSALWSRTTAVYAAAVLVPSVAYLAYGTWIDNFLQGQESGRIEPHLLLTVRFWKQWLYMVSHNIGIVAPIIGAAALLVAKGRSRWILGALFAGYVAFGLAFTVHYSTHEYYHLPLVAVLSVGVGLSVEWAVPFVRSRWTRLTPVWLGITAAVVVAASVRFGQYGFTPHPISNAARRSELTAPADIAVFLRNEAGVVTLAPQYGLSLRFHAGVTGGVWPGRNDEPPQDAGAVASTFAALRARHGARYFVITDMVEWHAQPLLRAYLDSRYVPLAAETDYIIYDLHEGGG</sequence>
<gene>
    <name evidence="10" type="ORF">UFOPK3376_02447</name>
</gene>
<dbReference type="EMBL" id="CAFBLP010000079">
    <property type="protein sequence ID" value="CAB4887069.1"/>
    <property type="molecule type" value="Genomic_DNA"/>
</dbReference>
<feature type="transmembrane region" description="Helical" evidence="8">
    <location>
        <begin position="277"/>
        <end position="297"/>
    </location>
</feature>
<dbReference type="GO" id="GO:0016763">
    <property type="term" value="F:pentosyltransferase activity"/>
    <property type="evidence" value="ECO:0007669"/>
    <property type="project" value="TreeGrafter"/>
</dbReference>
<proteinExistence type="predicted"/>
<feature type="transmembrane region" description="Helical" evidence="8">
    <location>
        <begin position="79"/>
        <end position="97"/>
    </location>
</feature>
<keyword evidence="4" id="KW-0808">Transferase</keyword>
<feature type="domain" description="Glycosyltransferase RgtA/B/C/D-like" evidence="9">
    <location>
        <begin position="63"/>
        <end position="210"/>
    </location>
</feature>
<dbReference type="PANTHER" id="PTHR33908">
    <property type="entry name" value="MANNOSYLTRANSFERASE YKCB-RELATED"/>
    <property type="match status" value="1"/>
</dbReference>
<keyword evidence="3" id="KW-0328">Glycosyltransferase</keyword>
<dbReference type="GO" id="GO:0008610">
    <property type="term" value="P:lipid biosynthetic process"/>
    <property type="evidence" value="ECO:0007669"/>
    <property type="project" value="UniProtKB-ARBA"/>
</dbReference>
<accession>A0A6J7F4G0</accession>
<feature type="transmembrane region" description="Helical" evidence="8">
    <location>
        <begin position="303"/>
        <end position="323"/>
    </location>
</feature>
<keyword evidence="5 8" id="KW-0812">Transmembrane</keyword>
<evidence type="ECO:0000313" key="10">
    <source>
        <dbReference type="EMBL" id="CAB4887069.1"/>
    </source>
</evidence>
<dbReference type="Pfam" id="PF13231">
    <property type="entry name" value="PMT_2"/>
    <property type="match status" value="1"/>
</dbReference>
<evidence type="ECO:0000256" key="5">
    <source>
        <dbReference type="ARBA" id="ARBA00022692"/>
    </source>
</evidence>
<feature type="transmembrane region" description="Helical" evidence="8">
    <location>
        <begin position="335"/>
        <end position="357"/>
    </location>
</feature>
<organism evidence="10">
    <name type="scientific">freshwater metagenome</name>
    <dbReference type="NCBI Taxonomy" id="449393"/>
    <lineage>
        <taxon>unclassified sequences</taxon>
        <taxon>metagenomes</taxon>
        <taxon>ecological metagenomes</taxon>
    </lineage>
</organism>
<evidence type="ECO:0000256" key="7">
    <source>
        <dbReference type="ARBA" id="ARBA00023136"/>
    </source>
</evidence>
<dbReference type="PANTHER" id="PTHR33908:SF11">
    <property type="entry name" value="MEMBRANE PROTEIN"/>
    <property type="match status" value="1"/>
</dbReference>
<evidence type="ECO:0000256" key="8">
    <source>
        <dbReference type="SAM" id="Phobius"/>
    </source>
</evidence>
<feature type="transmembrane region" description="Helical" evidence="8">
    <location>
        <begin position="103"/>
        <end position="121"/>
    </location>
</feature>
<evidence type="ECO:0000256" key="3">
    <source>
        <dbReference type="ARBA" id="ARBA00022676"/>
    </source>
</evidence>
<dbReference type="GO" id="GO:0005886">
    <property type="term" value="C:plasma membrane"/>
    <property type="evidence" value="ECO:0007669"/>
    <property type="project" value="UniProtKB-SubCell"/>
</dbReference>
<evidence type="ECO:0000259" key="9">
    <source>
        <dbReference type="Pfam" id="PF13231"/>
    </source>
</evidence>
<keyword evidence="7 8" id="KW-0472">Membrane</keyword>
<evidence type="ECO:0000256" key="2">
    <source>
        <dbReference type="ARBA" id="ARBA00022475"/>
    </source>
</evidence>
<dbReference type="InterPro" id="IPR038731">
    <property type="entry name" value="RgtA/B/C-like"/>
</dbReference>
<reference evidence="10" key="1">
    <citation type="submission" date="2020-05" db="EMBL/GenBank/DDBJ databases">
        <authorList>
            <person name="Chiriac C."/>
            <person name="Salcher M."/>
            <person name="Ghai R."/>
            <person name="Kavagutti S V."/>
        </authorList>
    </citation>
    <scope>NUCLEOTIDE SEQUENCE</scope>
</reference>
<feature type="transmembrane region" description="Helical" evidence="8">
    <location>
        <begin position="248"/>
        <end position="270"/>
    </location>
</feature>
<feature type="transmembrane region" description="Helical" evidence="8">
    <location>
        <begin position="161"/>
        <end position="184"/>
    </location>
</feature>
<feature type="transmembrane region" description="Helical" evidence="8">
    <location>
        <begin position="196"/>
        <end position="218"/>
    </location>
</feature>
<evidence type="ECO:0000256" key="4">
    <source>
        <dbReference type="ARBA" id="ARBA00022679"/>
    </source>
</evidence>
<evidence type="ECO:0000256" key="1">
    <source>
        <dbReference type="ARBA" id="ARBA00004651"/>
    </source>
</evidence>